<dbReference type="Gene3D" id="1.20.1250.20">
    <property type="entry name" value="MFS general substrate transporter like domains"/>
    <property type="match status" value="2"/>
</dbReference>
<evidence type="ECO:0000313" key="8">
    <source>
        <dbReference type="EMBL" id="KXT70400.1"/>
    </source>
</evidence>
<dbReference type="Pfam" id="PF07690">
    <property type="entry name" value="MFS_1"/>
    <property type="match status" value="1"/>
</dbReference>
<dbReference type="PANTHER" id="PTHR23523">
    <property type="match status" value="1"/>
</dbReference>
<dbReference type="EMBL" id="LQRC01000217">
    <property type="protein sequence ID" value="KXT70400.1"/>
    <property type="molecule type" value="Genomic_DNA"/>
</dbReference>
<feature type="transmembrane region" description="Helical" evidence="6">
    <location>
        <begin position="269"/>
        <end position="288"/>
    </location>
</feature>
<evidence type="ECO:0000256" key="5">
    <source>
        <dbReference type="ARBA" id="ARBA00023136"/>
    </source>
</evidence>
<dbReference type="SUPFAM" id="SSF103473">
    <property type="entry name" value="MFS general substrate transporter"/>
    <property type="match status" value="1"/>
</dbReference>
<dbReference type="GO" id="GO:0005886">
    <property type="term" value="C:plasma membrane"/>
    <property type="evidence" value="ECO:0007669"/>
    <property type="project" value="UniProtKB-SubCell"/>
</dbReference>
<feature type="transmembrane region" description="Helical" evidence="6">
    <location>
        <begin position="203"/>
        <end position="225"/>
    </location>
</feature>
<gene>
    <name evidence="8" type="ORF">SGODD07_01565</name>
</gene>
<feature type="transmembrane region" description="Helical" evidence="6">
    <location>
        <begin position="41"/>
        <end position="62"/>
    </location>
</feature>
<dbReference type="PROSITE" id="PS50850">
    <property type="entry name" value="MFS"/>
    <property type="match status" value="1"/>
</dbReference>
<feature type="transmembrane region" description="Helical" evidence="6">
    <location>
        <begin position="337"/>
        <end position="354"/>
    </location>
</feature>
<sequence>MKKHSAFFVPGIIMVGLVLRTPFAVLPIVLSDIADGLHVSLSSLGLLTSLPLVMFALCSSFSPRLAQKFGLEKLFTMVLIVLTIGSLIRIINLPFLYVGTIILGAAIALLNVLLPSIIQANQPERIGLLTTFYISAMSLSITVASALVVPIVSATSWQGLILALSAICLLALLVWLPNTKHNHFLARKGKNHPIGSLLKNKKVLALIVFCGLQSLLFYTAVTWLPTLALQAGLSKDATGILASIFSLISLPFSMTIPSLTVRLSARGRLIMISCVAASGLIGVSMLLIPTSNFFYWLILNLLLGAAVSALFPYLMVTFSLKTSTPEQTAQLSGLAQTGGYILAALGPSLFGFSFDLFQSWTPAIIGLLILTLIMAASLFYIEKFDKIL</sequence>
<dbReference type="InterPro" id="IPR052524">
    <property type="entry name" value="MFS_Cyanate_Porter"/>
</dbReference>
<feature type="transmembrane region" description="Helical" evidence="6">
    <location>
        <begin position="237"/>
        <end position="257"/>
    </location>
</feature>
<proteinExistence type="predicted"/>
<comment type="subcellular location">
    <subcellularLocation>
        <location evidence="1">Cell membrane</location>
        <topology evidence="1">Multi-pass membrane protein</topology>
    </subcellularLocation>
</comment>
<dbReference type="PATRIC" id="fig|1302.21.peg.1741"/>
<keyword evidence="2" id="KW-0813">Transport</keyword>
<feature type="transmembrane region" description="Helical" evidence="6">
    <location>
        <begin position="126"/>
        <end position="151"/>
    </location>
</feature>
<dbReference type="AlphaFoldDB" id="A0A139N312"/>
<evidence type="ECO:0000256" key="2">
    <source>
        <dbReference type="ARBA" id="ARBA00022448"/>
    </source>
</evidence>
<evidence type="ECO:0000256" key="1">
    <source>
        <dbReference type="ARBA" id="ARBA00004651"/>
    </source>
</evidence>
<dbReference type="InterPro" id="IPR020846">
    <property type="entry name" value="MFS_dom"/>
</dbReference>
<feature type="transmembrane region" description="Helical" evidence="6">
    <location>
        <begin position="157"/>
        <end position="178"/>
    </location>
</feature>
<protein>
    <recommendedName>
        <fullName evidence="7">Major facilitator superfamily (MFS) profile domain-containing protein</fullName>
    </recommendedName>
</protein>
<evidence type="ECO:0000256" key="3">
    <source>
        <dbReference type="ARBA" id="ARBA00022692"/>
    </source>
</evidence>
<feature type="transmembrane region" description="Helical" evidence="6">
    <location>
        <begin position="74"/>
        <end position="91"/>
    </location>
</feature>
<dbReference type="Proteomes" id="UP000070096">
    <property type="component" value="Unassembled WGS sequence"/>
</dbReference>
<organism evidence="8 9">
    <name type="scientific">Streptococcus gordonii</name>
    <dbReference type="NCBI Taxonomy" id="1302"/>
    <lineage>
        <taxon>Bacteria</taxon>
        <taxon>Bacillati</taxon>
        <taxon>Bacillota</taxon>
        <taxon>Bacilli</taxon>
        <taxon>Lactobacillales</taxon>
        <taxon>Streptococcaceae</taxon>
        <taxon>Streptococcus</taxon>
    </lineage>
</organism>
<feature type="transmembrane region" description="Helical" evidence="6">
    <location>
        <begin position="294"/>
        <end position="316"/>
    </location>
</feature>
<evidence type="ECO:0000256" key="6">
    <source>
        <dbReference type="SAM" id="Phobius"/>
    </source>
</evidence>
<evidence type="ECO:0000259" key="7">
    <source>
        <dbReference type="PROSITE" id="PS50850"/>
    </source>
</evidence>
<dbReference type="InterPro" id="IPR036259">
    <property type="entry name" value="MFS_trans_sf"/>
</dbReference>
<dbReference type="GO" id="GO:0022857">
    <property type="term" value="F:transmembrane transporter activity"/>
    <property type="evidence" value="ECO:0007669"/>
    <property type="project" value="InterPro"/>
</dbReference>
<feature type="transmembrane region" description="Helical" evidence="6">
    <location>
        <begin position="97"/>
        <end position="114"/>
    </location>
</feature>
<dbReference type="InterPro" id="IPR011701">
    <property type="entry name" value="MFS"/>
</dbReference>
<dbReference type="PANTHER" id="PTHR23523:SF2">
    <property type="entry name" value="2-NITROIMIDAZOLE TRANSPORTER"/>
    <property type="match status" value="1"/>
</dbReference>
<keyword evidence="4 6" id="KW-1133">Transmembrane helix</keyword>
<accession>A0A139N312</accession>
<keyword evidence="5 6" id="KW-0472">Membrane</keyword>
<comment type="caution">
    <text evidence="8">The sequence shown here is derived from an EMBL/GenBank/DDBJ whole genome shotgun (WGS) entry which is preliminary data.</text>
</comment>
<feature type="transmembrane region" description="Helical" evidence="6">
    <location>
        <begin position="360"/>
        <end position="381"/>
    </location>
</feature>
<keyword evidence="3 6" id="KW-0812">Transmembrane</keyword>
<feature type="domain" description="Major facilitator superfamily (MFS) profile" evidence="7">
    <location>
        <begin position="8"/>
        <end position="386"/>
    </location>
</feature>
<reference evidence="8 9" key="1">
    <citation type="submission" date="2016-01" db="EMBL/GenBank/DDBJ databases">
        <title>Highly variable Streptococcus oralis are common among viridans streptococci isolated from primates.</title>
        <authorList>
            <person name="Denapaite D."/>
            <person name="Rieger M."/>
            <person name="Koendgen S."/>
            <person name="Brueckner R."/>
            <person name="Ochigava I."/>
            <person name="Kappeler P."/>
            <person name="Maetz-Rensing K."/>
            <person name="Leendertz F."/>
            <person name="Hakenbeck R."/>
        </authorList>
    </citation>
    <scope>NUCLEOTIDE SEQUENCE [LARGE SCALE GENOMIC DNA]</scope>
    <source>
        <strain evidence="8 9">DD07</strain>
    </source>
</reference>
<feature type="transmembrane region" description="Helical" evidence="6">
    <location>
        <begin position="7"/>
        <end position="29"/>
    </location>
</feature>
<name>A0A139N312_STRGN</name>
<evidence type="ECO:0000256" key="4">
    <source>
        <dbReference type="ARBA" id="ARBA00022989"/>
    </source>
</evidence>
<evidence type="ECO:0000313" key="9">
    <source>
        <dbReference type="Proteomes" id="UP000070096"/>
    </source>
</evidence>